<dbReference type="AlphaFoldDB" id="U5LDK7"/>
<organism evidence="2 3">
    <name type="scientific">Bacillus infantis NRRL B-14911</name>
    <dbReference type="NCBI Taxonomy" id="1367477"/>
    <lineage>
        <taxon>Bacteria</taxon>
        <taxon>Bacillati</taxon>
        <taxon>Bacillota</taxon>
        <taxon>Bacilli</taxon>
        <taxon>Bacillales</taxon>
        <taxon>Bacillaceae</taxon>
        <taxon>Bacillus</taxon>
    </lineage>
</organism>
<dbReference type="EMBL" id="CP006643">
    <property type="protein sequence ID" value="AGX05550.1"/>
    <property type="molecule type" value="Genomic_DNA"/>
</dbReference>
<sequence>MKKMPLDFRTGWVDMDRARKDMIVKEILYWKDNRMLPEHYCDYLLALYTEGNRPKDKARKAKGFYFLNIILLLLIPLSLLFIYFTELSFILQMGLLIFFTITGVSLAIYFTNKGIAPQLPLAVSALILLLISVEMASHFFPHHNTALYGALMLNCLLWIAAAWKFRQHYFGISGLVGLIIIVISIFI</sequence>
<gene>
    <name evidence="2" type="ORF">N288_18340</name>
</gene>
<dbReference type="PATRIC" id="fig|1367477.3.peg.3655"/>
<dbReference type="Proteomes" id="UP000017805">
    <property type="component" value="Chromosome"/>
</dbReference>
<keyword evidence="1" id="KW-0472">Membrane</keyword>
<proteinExistence type="predicted"/>
<keyword evidence="1" id="KW-0812">Transmembrane</keyword>
<dbReference type="HOGENOM" id="CLU_1522251_0_0_9"/>
<dbReference type="STRING" id="1367477.N288_18340"/>
<feature type="transmembrane region" description="Helical" evidence="1">
    <location>
        <begin position="170"/>
        <end position="186"/>
    </location>
</feature>
<evidence type="ECO:0000313" key="2">
    <source>
        <dbReference type="EMBL" id="AGX05550.1"/>
    </source>
</evidence>
<keyword evidence="3" id="KW-1185">Reference proteome</keyword>
<feature type="transmembrane region" description="Helical" evidence="1">
    <location>
        <begin position="121"/>
        <end position="140"/>
    </location>
</feature>
<keyword evidence="1" id="KW-1133">Transmembrane helix</keyword>
<evidence type="ECO:0008006" key="4">
    <source>
        <dbReference type="Google" id="ProtNLM"/>
    </source>
</evidence>
<evidence type="ECO:0000256" key="1">
    <source>
        <dbReference type="SAM" id="Phobius"/>
    </source>
</evidence>
<protein>
    <recommendedName>
        <fullName evidence="4">DUF2157 domain-containing protein</fullName>
    </recommendedName>
</protein>
<name>U5LDK7_9BACI</name>
<feature type="transmembrane region" description="Helical" evidence="1">
    <location>
        <begin position="89"/>
        <end position="109"/>
    </location>
</feature>
<evidence type="ECO:0000313" key="3">
    <source>
        <dbReference type="Proteomes" id="UP000017805"/>
    </source>
</evidence>
<feature type="transmembrane region" description="Helical" evidence="1">
    <location>
        <begin position="63"/>
        <end position="83"/>
    </location>
</feature>
<reference evidence="2 3" key="1">
    <citation type="submission" date="2013-07" db="EMBL/GenBank/DDBJ databases">
        <title>Complete genome sequence of Bacillus infantis NRRL B-14911 that has potential to induce cardiac disease by antigenic mimicry.</title>
        <authorList>
            <person name="Massilamany C."/>
            <person name="Smith T.P.L."/>
            <person name="Loy J.D."/>
            <person name="Barletta R."/>
            <person name="Reddy J."/>
        </authorList>
    </citation>
    <scope>NUCLEOTIDE SEQUENCE [LARGE SCALE GENOMIC DNA]</scope>
    <source>
        <strain evidence="2 3">NRRL B-14911</strain>
    </source>
</reference>
<feature type="transmembrane region" description="Helical" evidence="1">
    <location>
        <begin position="146"/>
        <end position="163"/>
    </location>
</feature>
<accession>U5LDK7</accession>
<dbReference type="KEGG" id="bif:N288_18340"/>